<feature type="compositionally biased region" description="Acidic residues" evidence="1">
    <location>
        <begin position="45"/>
        <end position="57"/>
    </location>
</feature>
<dbReference type="Proteomes" id="UP000652761">
    <property type="component" value="Unassembled WGS sequence"/>
</dbReference>
<evidence type="ECO:0000313" key="2">
    <source>
        <dbReference type="EMBL" id="MQL97977.1"/>
    </source>
</evidence>
<feature type="region of interest" description="Disordered" evidence="1">
    <location>
        <begin position="43"/>
        <end position="85"/>
    </location>
</feature>
<reference evidence="2" key="1">
    <citation type="submission" date="2017-07" db="EMBL/GenBank/DDBJ databases">
        <title>Taro Niue Genome Assembly and Annotation.</title>
        <authorList>
            <person name="Atibalentja N."/>
            <person name="Keating K."/>
            <person name="Fields C.J."/>
        </authorList>
    </citation>
    <scope>NUCLEOTIDE SEQUENCE</scope>
    <source>
        <strain evidence="2">Niue_2</strain>
        <tissue evidence="2">Leaf</tissue>
    </source>
</reference>
<evidence type="ECO:0000313" key="3">
    <source>
        <dbReference type="Proteomes" id="UP000652761"/>
    </source>
</evidence>
<comment type="caution">
    <text evidence="2">The sequence shown here is derived from an EMBL/GenBank/DDBJ whole genome shotgun (WGS) entry which is preliminary data.</text>
</comment>
<dbReference type="EMBL" id="NMUH01002123">
    <property type="protein sequence ID" value="MQL97977.1"/>
    <property type="molecule type" value="Genomic_DNA"/>
</dbReference>
<dbReference type="AlphaFoldDB" id="A0A843VUP0"/>
<gene>
    <name evidence="2" type="ORF">Taro_030666</name>
</gene>
<protein>
    <submittedName>
        <fullName evidence="2">Uncharacterized protein</fullName>
    </submittedName>
</protein>
<feature type="region of interest" description="Disordered" evidence="1">
    <location>
        <begin position="195"/>
        <end position="221"/>
    </location>
</feature>
<organism evidence="2 3">
    <name type="scientific">Colocasia esculenta</name>
    <name type="common">Wild taro</name>
    <name type="synonym">Arum esculentum</name>
    <dbReference type="NCBI Taxonomy" id="4460"/>
    <lineage>
        <taxon>Eukaryota</taxon>
        <taxon>Viridiplantae</taxon>
        <taxon>Streptophyta</taxon>
        <taxon>Embryophyta</taxon>
        <taxon>Tracheophyta</taxon>
        <taxon>Spermatophyta</taxon>
        <taxon>Magnoliopsida</taxon>
        <taxon>Liliopsida</taxon>
        <taxon>Araceae</taxon>
        <taxon>Aroideae</taxon>
        <taxon>Colocasieae</taxon>
        <taxon>Colocasia</taxon>
    </lineage>
</organism>
<evidence type="ECO:0000256" key="1">
    <source>
        <dbReference type="SAM" id="MobiDB-lite"/>
    </source>
</evidence>
<proteinExistence type="predicted"/>
<feature type="region of interest" description="Disordered" evidence="1">
    <location>
        <begin position="423"/>
        <end position="445"/>
    </location>
</feature>
<sequence length="475" mass="53824">MESNARETVENARLPDLSKTNIFRGEDPQHIPEVEVRVNSFVFDPSDEEEEEQEEIISELPCQKAARPADRSAQSKSGQDESLAPEEGLLTPLFEEESNEQLGARRTNQFGQPIKPLADMVPPLEQLCARTDRKIIQHMKRFPTNITIWDAIAWSKELRVALIKILQEPEVYEADVTELQAQALEALTAELYFGEPPSKSTTASKGKEKQNADAGQASQDRDEKDLFTVNKDLLKVHRLGRLVESTESGPSCPERREINYEVNAIGKVINWSISLPLAYVQLPFHREEQWVERLKTFIVTHYINDSLKKGETPKPIIFYKGDPLPYRPLEDDFGWSRTTQVALEPVQEMDDMPEHIKKLCQRQKIAQVQDHSRREYFHQLWYLKQLRGQPPYCAKDTRGLGYAQGTDFEAYYAVNTVGLVPSPDHCLSGGQPPTSSTKQQEGEARPVLSGVEFENRHGTTAFVFVSDGYPVGGIC</sequence>
<name>A0A843VUP0_COLES</name>
<keyword evidence="3" id="KW-1185">Reference proteome</keyword>
<accession>A0A843VUP0</accession>